<organism evidence="2 3">
    <name type="scientific">Haloarcula japonica (strain ATCC 49778 / DSM 6131 / JCM 7785 / NBRC 101032 / NCIMB 13157 / TR-1)</name>
    <dbReference type="NCBI Taxonomy" id="1227453"/>
    <lineage>
        <taxon>Archaea</taxon>
        <taxon>Methanobacteriati</taxon>
        <taxon>Methanobacteriota</taxon>
        <taxon>Stenosarchaea group</taxon>
        <taxon>Halobacteria</taxon>
        <taxon>Halobacteriales</taxon>
        <taxon>Haloarculaceae</taxon>
        <taxon>Haloarcula</taxon>
    </lineage>
</organism>
<proteinExistence type="predicted"/>
<dbReference type="Proteomes" id="UP000011524">
    <property type="component" value="Unassembled WGS sequence"/>
</dbReference>
<dbReference type="PATRIC" id="fig|1227453.3.peg.3191"/>
<feature type="region of interest" description="Disordered" evidence="1">
    <location>
        <begin position="34"/>
        <end position="54"/>
    </location>
</feature>
<dbReference type="STRING" id="1227453.C444_16163"/>
<dbReference type="EMBL" id="AOLY01000039">
    <property type="protein sequence ID" value="EMA28915.1"/>
    <property type="molecule type" value="Genomic_DNA"/>
</dbReference>
<dbReference type="RefSeq" id="WP_004594006.1">
    <property type="nucleotide sequence ID" value="NZ_AOLY01000039.1"/>
</dbReference>
<feature type="region of interest" description="Disordered" evidence="1">
    <location>
        <begin position="271"/>
        <end position="304"/>
    </location>
</feature>
<protein>
    <submittedName>
        <fullName evidence="2">Uncharacterized protein</fullName>
    </submittedName>
</protein>
<reference evidence="2 3" key="1">
    <citation type="journal article" date="2014" name="PLoS Genet.">
        <title>Phylogenetically driven sequencing of extremely halophilic archaea reveals strategies for static and dynamic osmo-response.</title>
        <authorList>
            <person name="Becker E.A."/>
            <person name="Seitzer P.M."/>
            <person name="Tritt A."/>
            <person name="Larsen D."/>
            <person name="Krusor M."/>
            <person name="Yao A.I."/>
            <person name="Wu D."/>
            <person name="Madern D."/>
            <person name="Eisen J.A."/>
            <person name="Darling A.E."/>
            <person name="Facciotti M.T."/>
        </authorList>
    </citation>
    <scope>NUCLEOTIDE SEQUENCE [LARGE SCALE GENOMIC DNA]</scope>
    <source>
        <strain evidence="3">ATCC 49778 / DSM 6131 / JCM 7785 / NBRC 101032 / NCIMB 13157 / TR-1</strain>
    </source>
</reference>
<evidence type="ECO:0000256" key="1">
    <source>
        <dbReference type="SAM" id="MobiDB-lite"/>
    </source>
</evidence>
<gene>
    <name evidence="2" type="ORF">C444_16163</name>
</gene>
<dbReference type="OrthoDB" id="222305at2157"/>
<keyword evidence="3" id="KW-1185">Reference proteome</keyword>
<accession>M0LAB6</accession>
<dbReference type="AlphaFoldDB" id="M0LAB6"/>
<sequence length="304" mass="31997">MKEAEETGYAESINRRHLLSVIGGGATTALLGTGVGAAKPGHENGKSGNNGNHGNGNNGVGPCTCDGCPEGTFCGKIEGAPEEGETYTFESDGDSFSVTIESVTEKDGGEVTCFSFSTDDVVEQVCVKGGPDTKTYDDNPAEKEELCAPTNPGGQQAAISNVSFCGTGDDELECYQIDLVSGDVIKDFEKEGPYGDRKFEDFSVCEDGSNLEGLESSNDGQSVDGCELSWVGLGFDESDNTADVDVTLESASSESCTVTLAGYLLPEGETKFNPKTLEEQEYRDHETVELSEGDSTKLEISLNG</sequence>
<comment type="caution">
    <text evidence="2">The sequence shown here is derived from an EMBL/GenBank/DDBJ whole genome shotgun (WGS) entry which is preliminary data.</text>
</comment>
<feature type="compositionally biased region" description="Basic and acidic residues" evidence="1">
    <location>
        <begin position="271"/>
        <end position="288"/>
    </location>
</feature>
<evidence type="ECO:0000313" key="3">
    <source>
        <dbReference type="Proteomes" id="UP000011524"/>
    </source>
</evidence>
<evidence type="ECO:0000313" key="2">
    <source>
        <dbReference type="EMBL" id="EMA28915.1"/>
    </source>
</evidence>
<name>M0LAB6_HALJT</name>